<sequence>MELKGLSSTAGNGDDEVALRDTLESVATQFAIGEINGISSLVFVKLCISVAKVMDFAIRHGEVPRRSHFLALMLMEGGPSLAGLMVLTMSIQSACKLEWFTNQDTQALLKICKEVMKNYSDPNRNMIKPRIVLHLLSEVISRITMSRSSQYLCKVPQSYRDIGLVLSRKFSRAFTGHLGNTILLITPLGKFRVKFRMTRNHRIHMYGDTLMAYMDHMGIIEHSFIHFMMKDNYELITTNFGENGCQVGLLHSHLMGLKSICYHYRVGQESYSCAIISSEYWKYLNYSTCDVAVLKVGQQIMEVDLLIVAGQTVGFYGPTWKYFYKFYGLEPGYHIVFYFEAGIFTSNVFHFDGSLIQQECNKCYHLAGNNMGSFHKLPIIGEDYFTHRLDRETIRTSRVMIPRYLSLCHNLMHTMICWLICKGRHTCMTLRRDKSDHDYENTGILPMYIYGDWELFRILANIPIGTQLTITLDVESLAEDMDVEFECEPFV</sequence>
<evidence type="ECO:0000313" key="1">
    <source>
        <dbReference type="EMBL" id="CAI9102034.1"/>
    </source>
</evidence>
<organism evidence="1 2">
    <name type="scientific">Oldenlandia corymbosa var. corymbosa</name>
    <dbReference type="NCBI Taxonomy" id="529605"/>
    <lineage>
        <taxon>Eukaryota</taxon>
        <taxon>Viridiplantae</taxon>
        <taxon>Streptophyta</taxon>
        <taxon>Embryophyta</taxon>
        <taxon>Tracheophyta</taxon>
        <taxon>Spermatophyta</taxon>
        <taxon>Magnoliopsida</taxon>
        <taxon>eudicotyledons</taxon>
        <taxon>Gunneridae</taxon>
        <taxon>Pentapetalae</taxon>
        <taxon>asterids</taxon>
        <taxon>lamiids</taxon>
        <taxon>Gentianales</taxon>
        <taxon>Rubiaceae</taxon>
        <taxon>Rubioideae</taxon>
        <taxon>Spermacoceae</taxon>
        <taxon>Hedyotis-Oldenlandia complex</taxon>
        <taxon>Oldenlandia</taxon>
    </lineage>
</organism>
<accession>A0AAV1D2F4</accession>
<name>A0AAV1D2F4_OLDCO</name>
<protein>
    <submittedName>
        <fullName evidence="1">OLC1v1000222C1</fullName>
    </submittedName>
</protein>
<reference evidence="1" key="1">
    <citation type="submission" date="2023-03" db="EMBL/GenBank/DDBJ databases">
        <authorList>
            <person name="Julca I."/>
        </authorList>
    </citation>
    <scope>NUCLEOTIDE SEQUENCE</scope>
</reference>
<dbReference type="Proteomes" id="UP001161247">
    <property type="component" value="Chromosome 4"/>
</dbReference>
<evidence type="ECO:0000313" key="2">
    <source>
        <dbReference type="Proteomes" id="UP001161247"/>
    </source>
</evidence>
<dbReference type="AlphaFoldDB" id="A0AAV1D2F4"/>
<keyword evidence="2" id="KW-1185">Reference proteome</keyword>
<gene>
    <name evidence="1" type="ORF">OLC1_LOCUS11472</name>
</gene>
<proteinExistence type="predicted"/>
<dbReference type="EMBL" id="OX459121">
    <property type="protein sequence ID" value="CAI9102034.1"/>
    <property type="molecule type" value="Genomic_DNA"/>
</dbReference>